<dbReference type="Pfam" id="PF00069">
    <property type="entry name" value="Pkinase"/>
    <property type="match status" value="1"/>
</dbReference>
<dbReference type="PANTHER" id="PTHR13954">
    <property type="entry name" value="IRE1-RELATED"/>
    <property type="match status" value="1"/>
</dbReference>
<dbReference type="SUPFAM" id="SSF56112">
    <property type="entry name" value="Protein kinase-like (PK-like)"/>
    <property type="match status" value="1"/>
</dbReference>
<comment type="caution">
    <text evidence="2">The sequence shown here is derived from an EMBL/GenBank/DDBJ whole genome shotgun (WGS) entry which is preliminary data.</text>
</comment>
<name>A0A8J2WS35_9CRUS</name>
<dbReference type="GO" id="GO:0005524">
    <property type="term" value="F:ATP binding"/>
    <property type="evidence" value="ECO:0007669"/>
    <property type="project" value="InterPro"/>
</dbReference>
<dbReference type="PANTHER" id="PTHR13954:SF6">
    <property type="entry name" value="NON-SPECIFIC SERINE_THREONINE PROTEIN KINASE"/>
    <property type="match status" value="1"/>
</dbReference>
<keyword evidence="3" id="KW-1185">Reference proteome</keyword>
<dbReference type="InterPro" id="IPR000719">
    <property type="entry name" value="Prot_kinase_dom"/>
</dbReference>
<gene>
    <name evidence="2" type="ORF">DGAL_LOCUS12852</name>
</gene>
<dbReference type="GO" id="GO:0004521">
    <property type="term" value="F:RNA endonuclease activity"/>
    <property type="evidence" value="ECO:0007669"/>
    <property type="project" value="InterPro"/>
</dbReference>
<evidence type="ECO:0000259" key="1">
    <source>
        <dbReference type="PROSITE" id="PS50011"/>
    </source>
</evidence>
<dbReference type="InterPro" id="IPR045133">
    <property type="entry name" value="IRE1/2-like"/>
</dbReference>
<dbReference type="GO" id="GO:0004674">
    <property type="term" value="F:protein serine/threonine kinase activity"/>
    <property type="evidence" value="ECO:0007669"/>
    <property type="project" value="InterPro"/>
</dbReference>
<evidence type="ECO:0000313" key="3">
    <source>
        <dbReference type="Proteomes" id="UP000789390"/>
    </source>
</evidence>
<dbReference type="EMBL" id="CAKKLH010000292">
    <property type="protein sequence ID" value="CAH0109375.1"/>
    <property type="molecule type" value="Genomic_DNA"/>
</dbReference>
<accession>A0A8J2WS35</accession>
<dbReference type="GO" id="GO:1990604">
    <property type="term" value="C:IRE1-TRAF2-ASK1 complex"/>
    <property type="evidence" value="ECO:0007669"/>
    <property type="project" value="TreeGrafter"/>
</dbReference>
<reference evidence="2" key="1">
    <citation type="submission" date="2021-11" db="EMBL/GenBank/DDBJ databases">
        <authorList>
            <person name="Schell T."/>
        </authorList>
    </citation>
    <scope>NUCLEOTIDE SEQUENCE</scope>
    <source>
        <strain evidence="2">M5</strain>
    </source>
</reference>
<dbReference type="Gene3D" id="1.10.510.10">
    <property type="entry name" value="Transferase(Phosphotransferase) domain 1"/>
    <property type="match status" value="1"/>
</dbReference>
<dbReference type="GO" id="GO:0036498">
    <property type="term" value="P:IRE1-mediated unfolded protein response"/>
    <property type="evidence" value="ECO:0007669"/>
    <property type="project" value="TreeGrafter"/>
</dbReference>
<dbReference type="InterPro" id="IPR011009">
    <property type="entry name" value="Kinase-like_dom_sf"/>
</dbReference>
<dbReference type="SMART" id="SM00220">
    <property type="entry name" value="S_TKc"/>
    <property type="match status" value="1"/>
</dbReference>
<organism evidence="2 3">
    <name type="scientific">Daphnia galeata</name>
    <dbReference type="NCBI Taxonomy" id="27404"/>
    <lineage>
        <taxon>Eukaryota</taxon>
        <taxon>Metazoa</taxon>
        <taxon>Ecdysozoa</taxon>
        <taxon>Arthropoda</taxon>
        <taxon>Crustacea</taxon>
        <taxon>Branchiopoda</taxon>
        <taxon>Diplostraca</taxon>
        <taxon>Cladocera</taxon>
        <taxon>Anomopoda</taxon>
        <taxon>Daphniidae</taxon>
        <taxon>Daphnia</taxon>
    </lineage>
</organism>
<dbReference type="OrthoDB" id="8961570at2759"/>
<feature type="domain" description="Protein kinase" evidence="1">
    <location>
        <begin position="41"/>
        <end position="325"/>
    </location>
</feature>
<dbReference type="GO" id="GO:0070059">
    <property type="term" value="P:intrinsic apoptotic signaling pathway in response to endoplasmic reticulum stress"/>
    <property type="evidence" value="ECO:0007669"/>
    <property type="project" value="TreeGrafter"/>
</dbReference>
<dbReference type="Proteomes" id="UP000789390">
    <property type="component" value="Unassembled WGS sequence"/>
</dbReference>
<sequence length="676" mass="77303">MAHIKVASVVGNEINLPLDGEISAENATNTPSRRSLPEQITYETNIMHRGSYSTVYSGFLDGKRVAIKRIPLLDFHKDADLEEKVLLLCDHSNIVKLFEVDECTNYRYFALEWAVGSLESWSNGYYDGPLPANEEALMQLSKGLEYIHSIGFVHCNLKPSTVLISFHSISKPVKLMISGFRFCKLTTQDKTFLTSDDGRMNRGYEGWMAPEMWNADENSDDDSVTEESWQQIRCLSNAIDIWTLGCLFHFLITKGCHPFIGNKFTAIHSSMKLDTPIEIEKRLKEGTITPFLNCDIYIKLIHEMIETDPVRRISLDSVIKRLETIPQTSRTRAIEESDPLLPLSTPDNTVKDDCYCCSNLKKKIGELELTISELQKNIGATQMKIGEHPKESDVLTKISTNPTEKNKGYGEISSLYQALECYFQAIEDLIGVWTEKDVNDACCLVANHLEYGKGESERKYAQWYFHEAITFEGIPKDIRWEMNKNYPHIKENKWNSNTLDKYKAANLVNYLTGPIVNWHDQYRESQSPLFLLCLFASGCKQSFPPSGLLTLDSPLKITTAFRSVIFELGTTVLSDDESTFAQAQINLRKNYHFFKWLHSVLTSEPGCYSRIRPIYEMTGNIFFRGNRPVEKRESISSHSSGLWNHAALAVYPRFTEIEPRRSDDGYSTFKLRYHML</sequence>
<evidence type="ECO:0000313" key="2">
    <source>
        <dbReference type="EMBL" id="CAH0109375.1"/>
    </source>
</evidence>
<dbReference type="AlphaFoldDB" id="A0A8J2WS35"/>
<dbReference type="GO" id="GO:0051082">
    <property type="term" value="F:unfolded protein binding"/>
    <property type="evidence" value="ECO:0007669"/>
    <property type="project" value="TreeGrafter"/>
</dbReference>
<proteinExistence type="predicted"/>
<dbReference type="PROSITE" id="PS50011">
    <property type="entry name" value="PROTEIN_KINASE_DOM"/>
    <property type="match status" value="1"/>
</dbReference>
<dbReference type="Gene3D" id="3.30.200.20">
    <property type="entry name" value="Phosphorylase Kinase, domain 1"/>
    <property type="match status" value="1"/>
</dbReference>
<protein>
    <recommendedName>
        <fullName evidence="1">Protein kinase domain-containing protein</fullName>
    </recommendedName>
</protein>